<sequence length="257" mass="29149">MSKIAGASAALKAEREEEEQKLAARSAVNWKVLYFYSSGPGSKESSLLKSFQANLDKQRKQLDYSDIFDEDVGRDEGLWVWEIENFYPSLIDEAFYGQFYDADAYLVLKTTKEISGSIRHEIYYWLGEKATLDKGMCAAVHAVGLRNHLNATCRTIREEMNDESEEFLDLFGGEEIVYIEGARTSTGFFTVEKPPHITRLYRASVNGTAVEMEPVPVAMESLDPRYCFLLDAGDTLWIWSGWKARVITCALSNILFL</sequence>
<dbReference type="SUPFAM" id="SSF55753">
    <property type="entry name" value="Actin depolymerizing proteins"/>
    <property type="match status" value="2"/>
</dbReference>
<feature type="domain" description="Gelsolin-like" evidence="2">
    <location>
        <begin position="209"/>
        <end position="243"/>
    </location>
</feature>
<dbReference type="GO" id="GO:0051015">
    <property type="term" value="F:actin filament binding"/>
    <property type="evidence" value="ECO:0007669"/>
    <property type="project" value="InterPro"/>
</dbReference>
<dbReference type="GO" id="GO:0015629">
    <property type="term" value="C:actin cytoskeleton"/>
    <property type="evidence" value="ECO:0007669"/>
    <property type="project" value="TreeGrafter"/>
</dbReference>
<proteinExistence type="predicted"/>
<dbReference type="OrthoDB" id="20529at2759"/>
<dbReference type="Gene3D" id="3.40.20.10">
    <property type="entry name" value="Severin"/>
    <property type="match status" value="2"/>
</dbReference>
<keyword evidence="4" id="KW-1185">Reference proteome</keyword>
<protein>
    <submittedName>
        <fullName evidence="5">Gelsolin-like domain-containing protein</fullName>
    </submittedName>
</protein>
<dbReference type="GO" id="GO:0008154">
    <property type="term" value="P:actin polymerization or depolymerization"/>
    <property type="evidence" value="ECO:0007669"/>
    <property type="project" value="TreeGrafter"/>
</dbReference>
<keyword evidence="1" id="KW-0677">Repeat</keyword>
<dbReference type="GO" id="GO:0051016">
    <property type="term" value="P:barbed-end actin filament capping"/>
    <property type="evidence" value="ECO:0007669"/>
    <property type="project" value="TreeGrafter"/>
</dbReference>
<evidence type="ECO:0000313" key="3">
    <source>
        <dbReference type="EMBL" id="VDO13279.1"/>
    </source>
</evidence>
<dbReference type="PRINTS" id="PR00597">
    <property type="entry name" value="GELSOLIN"/>
</dbReference>
<dbReference type="SMART" id="SM00262">
    <property type="entry name" value="GEL"/>
    <property type="match status" value="1"/>
</dbReference>
<dbReference type="InterPro" id="IPR007122">
    <property type="entry name" value="Villin/Gelsolin"/>
</dbReference>
<dbReference type="WBParaSite" id="HPLM_0000216201-mRNA-1">
    <property type="protein sequence ID" value="HPLM_0000216201-mRNA-1"/>
    <property type="gene ID" value="HPLM_0000216201"/>
</dbReference>
<accession>A0A0N4VXZ2</accession>
<evidence type="ECO:0000313" key="5">
    <source>
        <dbReference type="WBParaSite" id="HPLM_0000216201-mRNA-1"/>
    </source>
</evidence>
<dbReference type="GO" id="GO:0051014">
    <property type="term" value="P:actin filament severing"/>
    <property type="evidence" value="ECO:0007669"/>
    <property type="project" value="TreeGrafter"/>
</dbReference>
<evidence type="ECO:0000313" key="4">
    <source>
        <dbReference type="Proteomes" id="UP000268014"/>
    </source>
</evidence>
<dbReference type="GO" id="GO:0005737">
    <property type="term" value="C:cytoplasm"/>
    <property type="evidence" value="ECO:0007669"/>
    <property type="project" value="TreeGrafter"/>
</dbReference>
<dbReference type="PANTHER" id="PTHR11977:SF51">
    <property type="entry name" value="PROTEIN FLIGHTLESS-1 HOMOLOG"/>
    <property type="match status" value="1"/>
</dbReference>
<dbReference type="PANTHER" id="PTHR11977">
    <property type="entry name" value="VILLIN"/>
    <property type="match status" value="1"/>
</dbReference>
<dbReference type="InterPro" id="IPR029006">
    <property type="entry name" value="ADF-H/Gelsolin-like_dom_sf"/>
</dbReference>
<dbReference type="STRING" id="6290.A0A0N4VXZ2"/>
<dbReference type="Proteomes" id="UP000268014">
    <property type="component" value="Unassembled WGS sequence"/>
</dbReference>
<dbReference type="InterPro" id="IPR007123">
    <property type="entry name" value="Gelsolin-like_dom"/>
</dbReference>
<dbReference type="GO" id="GO:0005634">
    <property type="term" value="C:nucleus"/>
    <property type="evidence" value="ECO:0007669"/>
    <property type="project" value="TreeGrafter"/>
</dbReference>
<reference evidence="5" key="1">
    <citation type="submission" date="2017-02" db="UniProtKB">
        <authorList>
            <consortium name="WormBaseParasite"/>
        </authorList>
    </citation>
    <scope>IDENTIFICATION</scope>
</reference>
<feature type="domain" description="Gelsolin-like" evidence="2">
    <location>
        <begin position="91"/>
        <end position="168"/>
    </location>
</feature>
<organism evidence="5">
    <name type="scientific">Haemonchus placei</name>
    <name type="common">Barber's pole worm</name>
    <dbReference type="NCBI Taxonomy" id="6290"/>
    <lineage>
        <taxon>Eukaryota</taxon>
        <taxon>Metazoa</taxon>
        <taxon>Ecdysozoa</taxon>
        <taxon>Nematoda</taxon>
        <taxon>Chromadorea</taxon>
        <taxon>Rhabditida</taxon>
        <taxon>Rhabditina</taxon>
        <taxon>Rhabditomorpha</taxon>
        <taxon>Strongyloidea</taxon>
        <taxon>Trichostrongylidae</taxon>
        <taxon>Haemonchus</taxon>
    </lineage>
</organism>
<reference evidence="3 4" key="2">
    <citation type="submission" date="2018-11" db="EMBL/GenBank/DDBJ databases">
        <authorList>
            <consortium name="Pathogen Informatics"/>
        </authorList>
    </citation>
    <scope>NUCLEOTIDE SEQUENCE [LARGE SCALE GENOMIC DNA]</scope>
    <source>
        <strain evidence="3 4">MHpl1</strain>
    </source>
</reference>
<dbReference type="GO" id="GO:0005546">
    <property type="term" value="F:phosphatidylinositol-4,5-bisphosphate binding"/>
    <property type="evidence" value="ECO:0007669"/>
    <property type="project" value="TreeGrafter"/>
</dbReference>
<name>A0A0N4VXZ2_HAEPC</name>
<dbReference type="GO" id="GO:0030239">
    <property type="term" value="P:myofibril assembly"/>
    <property type="evidence" value="ECO:0007669"/>
    <property type="project" value="TreeGrafter"/>
</dbReference>
<evidence type="ECO:0000256" key="1">
    <source>
        <dbReference type="ARBA" id="ARBA00022737"/>
    </source>
</evidence>
<evidence type="ECO:0000259" key="2">
    <source>
        <dbReference type="Pfam" id="PF00626"/>
    </source>
</evidence>
<dbReference type="Pfam" id="PF00626">
    <property type="entry name" value="Gelsolin"/>
    <property type="match status" value="2"/>
</dbReference>
<gene>
    <name evidence="3" type="ORF">HPLM_LOCUS2160</name>
</gene>
<dbReference type="CDD" id="cd11290">
    <property type="entry name" value="gelsolin_S1_like"/>
    <property type="match status" value="1"/>
</dbReference>
<dbReference type="EMBL" id="UZAF01003906">
    <property type="protein sequence ID" value="VDO13279.1"/>
    <property type="molecule type" value="Genomic_DNA"/>
</dbReference>
<dbReference type="AlphaFoldDB" id="A0A0N4VXZ2"/>